<dbReference type="InterPro" id="IPR029063">
    <property type="entry name" value="SAM-dependent_MTases_sf"/>
</dbReference>
<dbReference type="NCBIfam" id="TIGR00536">
    <property type="entry name" value="hemK_fam"/>
    <property type="match status" value="1"/>
</dbReference>
<evidence type="ECO:0000313" key="7">
    <source>
        <dbReference type="EMBL" id="CAK7920763.1"/>
    </source>
</evidence>
<sequence>MRISPRLIREARNHSPLLPYLLRANRNIERAAQELKWIQNELAPSQWKNAVIMRHNLHPLQYILGSQPFGSLDIKCRENVLIPRPETEEWVLKLCSILQHRQGKQRKLQIVDACTGSGCIGLLTKYELQDDISMTMFDISEHAVELSMENQTQYSSLDANILQLDLSDVNLADKLPTQQDLILSNPPYIPLSDYKRPVLLNGVEESVRLYEPQLALVGENEFYSMLLENLVKPTSANGFVFELGYREQAQFIRNNLGDDWICGVYYDYNDNIRCSIGWRVGSEMSYLQDMCNEILKIDE</sequence>
<dbReference type="SUPFAM" id="SSF53335">
    <property type="entry name" value="S-adenosyl-L-methionine-dependent methyltransferases"/>
    <property type="match status" value="1"/>
</dbReference>
<keyword evidence="2 7" id="KW-0489">Methyltransferase</keyword>
<dbReference type="PROSITE" id="PS00092">
    <property type="entry name" value="N6_MTASE"/>
    <property type="match status" value="1"/>
</dbReference>
<accession>A0ABP0EJS9</accession>
<feature type="domain" description="Methyltransferase small" evidence="6">
    <location>
        <begin position="105"/>
        <end position="193"/>
    </location>
</feature>
<protein>
    <recommendedName>
        <fullName evidence="1">peptide chain release factor N(5)-glutamine methyltransferase</fullName>
        <ecNumber evidence="1">2.1.1.297</ecNumber>
    </recommendedName>
</protein>
<comment type="catalytic activity">
    <reaction evidence="5">
        <text>L-glutaminyl-[peptide chain release factor] + S-adenosyl-L-methionine = N(5)-methyl-L-glutaminyl-[peptide chain release factor] + S-adenosyl-L-homocysteine + H(+)</text>
        <dbReference type="Rhea" id="RHEA:42896"/>
        <dbReference type="Rhea" id="RHEA-COMP:10271"/>
        <dbReference type="Rhea" id="RHEA-COMP:10272"/>
        <dbReference type="ChEBI" id="CHEBI:15378"/>
        <dbReference type="ChEBI" id="CHEBI:30011"/>
        <dbReference type="ChEBI" id="CHEBI:57856"/>
        <dbReference type="ChEBI" id="CHEBI:59789"/>
        <dbReference type="ChEBI" id="CHEBI:61891"/>
        <dbReference type="EC" id="2.1.1.297"/>
    </reaction>
</comment>
<evidence type="ECO:0000256" key="4">
    <source>
        <dbReference type="ARBA" id="ARBA00022691"/>
    </source>
</evidence>
<dbReference type="InterPro" id="IPR007848">
    <property type="entry name" value="Small_mtfrase_dom"/>
</dbReference>
<dbReference type="Proteomes" id="UP001497600">
    <property type="component" value="Chromosome H"/>
</dbReference>
<name>A0ABP0EJS9_9ASCO</name>
<dbReference type="Gene3D" id="3.40.50.150">
    <property type="entry name" value="Vaccinia Virus protein VP39"/>
    <property type="match status" value="1"/>
</dbReference>
<gene>
    <name evidence="7" type="primary">MTQ1</name>
    <name evidence="7" type="ORF">CAAN4_H06282</name>
</gene>
<dbReference type="InterPro" id="IPR004556">
    <property type="entry name" value="HemK-like"/>
</dbReference>
<organism evidence="7 8">
    <name type="scientific">[Candida] anglica</name>
    <dbReference type="NCBI Taxonomy" id="148631"/>
    <lineage>
        <taxon>Eukaryota</taxon>
        <taxon>Fungi</taxon>
        <taxon>Dikarya</taxon>
        <taxon>Ascomycota</taxon>
        <taxon>Saccharomycotina</taxon>
        <taxon>Pichiomycetes</taxon>
        <taxon>Debaryomycetaceae</taxon>
        <taxon>Kurtzmaniella</taxon>
    </lineage>
</organism>
<evidence type="ECO:0000256" key="3">
    <source>
        <dbReference type="ARBA" id="ARBA00022679"/>
    </source>
</evidence>
<proteinExistence type="predicted"/>
<dbReference type="InterPro" id="IPR050320">
    <property type="entry name" value="N5-glutamine_MTase"/>
</dbReference>
<dbReference type="EC" id="2.1.1.297" evidence="1"/>
<keyword evidence="4" id="KW-0949">S-adenosyl-L-methionine</keyword>
<evidence type="ECO:0000256" key="5">
    <source>
        <dbReference type="ARBA" id="ARBA00048391"/>
    </source>
</evidence>
<dbReference type="GO" id="GO:0032259">
    <property type="term" value="P:methylation"/>
    <property type="evidence" value="ECO:0007669"/>
    <property type="project" value="UniProtKB-KW"/>
</dbReference>
<dbReference type="PANTHER" id="PTHR18895:SF74">
    <property type="entry name" value="MTRF1L RELEASE FACTOR GLUTAMINE METHYLTRANSFERASE"/>
    <property type="match status" value="1"/>
</dbReference>
<dbReference type="CDD" id="cd02440">
    <property type="entry name" value="AdoMet_MTases"/>
    <property type="match status" value="1"/>
</dbReference>
<evidence type="ECO:0000259" key="6">
    <source>
        <dbReference type="Pfam" id="PF05175"/>
    </source>
</evidence>
<dbReference type="Pfam" id="PF05175">
    <property type="entry name" value="MTS"/>
    <property type="match status" value="1"/>
</dbReference>
<dbReference type="GO" id="GO:0008168">
    <property type="term" value="F:methyltransferase activity"/>
    <property type="evidence" value="ECO:0007669"/>
    <property type="project" value="UniProtKB-KW"/>
</dbReference>
<evidence type="ECO:0000256" key="1">
    <source>
        <dbReference type="ARBA" id="ARBA00012771"/>
    </source>
</evidence>
<dbReference type="PANTHER" id="PTHR18895">
    <property type="entry name" value="HEMK METHYLTRANSFERASE"/>
    <property type="match status" value="1"/>
</dbReference>
<evidence type="ECO:0000256" key="2">
    <source>
        <dbReference type="ARBA" id="ARBA00022603"/>
    </source>
</evidence>
<reference evidence="7 8" key="1">
    <citation type="submission" date="2024-01" db="EMBL/GenBank/DDBJ databases">
        <authorList>
            <consortium name="Genoscope - CEA"/>
            <person name="William W."/>
        </authorList>
    </citation>
    <scope>NUCLEOTIDE SEQUENCE [LARGE SCALE GENOMIC DNA]</scope>
    <source>
        <strain evidence="7 8">29B2s-10</strain>
    </source>
</reference>
<dbReference type="InterPro" id="IPR002052">
    <property type="entry name" value="DNA_methylase_N6_adenine_CS"/>
</dbReference>
<dbReference type="EMBL" id="OZ004260">
    <property type="protein sequence ID" value="CAK7920763.1"/>
    <property type="molecule type" value="Genomic_DNA"/>
</dbReference>
<keyword evidence="8" id="KW-1185">Reference proteome</keyword>
<keyword evidence="3" id="KW-0808">Transferase</keyword>
<evidence type="ECO:0000313" key="8">
    <source>
        <dbReference type="Proteomes" id="UP001497600"/>
    </source>
</evidence>